<organism evidence="11 12">
    <name type="scientific">Paenibacillus albus</name>
    <dbReference type="NCBI Taxonomy" id="2495582"/>
    <lineage>
        <taxon>Bacteria</taxon>
        <taxon>Bacillati</taxon>
        <taxon>Bacillota</taxon>
        <taxon>Bacilli</taxon>
        <taxon>Bacillales</taxon>
        <taxon>Paenibacillaceae</taxon>
        <taxon>Paenibacillus</taxon>
    </lineage>
</organism>
<dbReference type="PANTHER" id="PTHR30387">
    <property type="entry name" value="MANNONATE DEHYDRATASE"/>
    <property type="match status" value="1"/>
</dbReference>
<evidence type="ECO:0000256" key="2">
    <source>
        <dbReference type="ARBA" id="ARBA00001936"/>
    </source>
</evidence>
<dbReference type="EMBL" id="CP034437">
    <property type="protein sequence ID" value="AZN41088.1"/>
    <property type="molecule type" value="Genomic_DNA"/>
</dbReference>
<name>A0A3S9A5S8_9BACL</name>
<evidence type="ECO:0000256" key="8">
    <source>
        <dbReference type="ARBA" id="ARBA00023004"/>
    </source>
</evidence>
<evidence type="ECO:0000256" key="4">
    <source>
        <dbReference type="ARBA" id="ARBA00002713"/>
    </source>
</evidence>
<comment type="function">
    <text evidence="4">Catalyzes the dehydration of D-mannonate.</text>
</comment>
<gene>
    <name evidence="11" type="ORF">EJC50_16490</name>
</gene>
<keyword evidence="9" id="KW-0464">Manganese</keyword>
<keyword evidence="10" id="KW-0456">Lyase</keyword>
<dbReference type="Gene3D" id="3.20.20.150">
    <property type="entry name" value="Divalent-metal-dependent TIM barrel enzymes"/>
    <property type="match status" value="1"/>
</dbReference>
<dbReference type="KEGG" id="palb:EJC50_16490"/>
<evidence type="ECO:0000256" key="1">
    <source>
        <dbReference type="ARBA" id="ARBA00001794"/>
    </source>
</evidence>
<sequence>MKQNIRIALGQMQELTHETMTYARQLGVSSVQLNTPNIPGEACWSYEDLYAIKKTCDDNGLFLESIENVPIRFYDKIMLGLPGRDEQIENYRTIIRHMGRAGIPVLGHHFMPNFVWRTSSEPGRGGALCTAFDLEAAASGINQVKYAANREVRIPDESVMWDNYAYFLNAVIPVAEEAGVRLALHPDDPPVAMLDGTARIFYKVENFKRAEAIADSEAWGLNLCLGCCSEMVYGAANVMEMIRYFGPRNKICYVHFRDVQGTMPKFQECFLGEGNYHPAEVLLELKRSGFTGFLMDDHVPSVINDSPWGHRARAHAVGYMQGLLNALELIER</sequence>
<dbReference type="UniPathway" id="UPA00246"/>
<evidence type="ECO:0000256" key="5">
    <source>
        <dbReference type="ARBA" id="ARBA00004892"/>
    </source>
</evidence>
<dbReference type="Proteomes" id="UP000272528">
    <property type="component" value="Chromosome"/>
</dbReference>
<dbReference type="EC" id="4.2.1.8" evidence="7"/>
<evidence type="ECO:0000256" key="6">
    <source>
        <dbReference type="ARBA" id="ARBA00007389"/>
    </source>
</evidence>
<dbReference type="Pfam" id="PF03786">
    <property type="entry name" value="UxuA"/>
    <property type="match status" value="2"/>
</dbReference>
<accession>A0A3S9A5S8</accession>
<keyword evidence="8" id="KW-0408">Iron</keyword>
<dbReference type="OrthoDB" id="9780250at2"/>
<dbReference type="RefSeq" id="WP_126016795.1">
    <property type="nucleotide sequence ID" value="NZ_CP034437.1"/>
</dbReference>
<comment type="pathway">
    <text evidence="5">Carbohydrate metabolism; pentose and glucuronate interconversion.</text>
</comment>
<dbReference type="GO" id="GO:0008927">
    <property type="term" value="F:mannonate dehydratase activity"/>
    <property type="evidence" value="ECO:0007669"/>
    <property type="project" value="UniProtKB-EC"/>
</dbReference>
<comment type="catalytic activity">
    <reaction evidence="1">
        <text>D-mannonate = 2-dehydro-3-deoxy-D-gluconate + H2O</text>
        <dbReference type="Rhea" id="RHEA:20097"/>
        <dbReference type="ChEBI" id="CHEBI:15377"/>
        <dbReference type="ChEBI" id="CHEBI:17767"/>
        <dbReference type="ChEBI" id="CHEBI:57990"/>
        <dbReference type="EC" id="4.2.1.8"/>
    </reaction>
</comment>
<dbReference type="InterPro" id="IPR036237">
    <property type="entry name" value="Xyl_isomerase-like_sf"/>
</dbReference>
<dbReference type="PANTHER" id="PTHR30387:SF2">
    <property type="entry name" value="MANNONATE DEHYDRATASE"/>
    <property type="match status" value="1"/>
</dbReference>
<protein>
    <recommendedName>
        <fullName evidence="7">mannonate dehydratase</fullName>
        <ecNumber evidence="7">4.2.1.8</ecNumber>
    </recommendedName>
</protein>
<dbReference type="SUPFAM" id="SSF51658">
    <property type="entry name" value="Xylose isomerase-like"/>
    <property type="match status" value="1"/>
</dbReference>
<evidence type="ECO:0000256" key="9">
    <source>
        <dbReference type="ARBA" id="ARBA00023211"/>
    </source>
</evidence>
<evidence type="ECO:0000256" key="7">
    <source>
        <dbReference type="ARBA" id="ARBA00012927"/>
    </source>
</evidence>
<dbReference type="AlphaFoldDB" id="A0A3S9A5S8"/>
<comment type="cofactor">
    <cofactor evidence="2">
        <name>Mn(2+)</name>
        <dbReference type="ChEBI" id="CHEBI:29035"/>
    </cofactor>
</comment>
<evidence type="ECO:0000313" key="11">
    <source>
        <dbReference type="EMBL" id="AZN41088.1"/>
    </source>
</evidence>
<reference evidence="12" key="1">
    <citation type="submission" date="2018-12" db="EMBL/GenBank/DDBJ databases">
        <title>Genome sequence of Peanibacillus sp.</title>
        <authorList>
            <person name="Subramani G."/>
            <person name="Srinivasan S."/>
            <person name="Kim M.K."/>
        </authorList>
    </citation>
    <scope>NUCLEOTIDE SEQUENCE [LARGE SCALE GENOMIC DNA]</scope>
    <source>
        <strain evidence="12">18JY67-1</strain>
    </source>
</reference>
<evidence type="ECO:0000256" key="10">
    <source>
        <dbReference type="ARBA" id="ARBA00023239"/>
    </source>
</evidence>
<dbReference type="InterPro" id="IPR004628">
    <property type="entry name" value="Man_deHydtase"/>
</dbReference>
<comment type="similarity">
    <text evidence="6">Belongs to the mannonate dehydratase family.</text>
</comment>
<proteinExistence type="inferred from homology"/>
<keyword evidence="12" id="KW-1185">Reference proteome</keyword>
<evidence type="ECO:0000256" key="3">
    <source>
        <dbReference type="ARBA" id="ARBA00001954"/>
    </source>
</evidence>
<dbReference type="GO" id="GO:0042840">
    <property type="term" value="P:D-glucuronate catabolic process"/>
    <property type="evidence" value="ECO:0007669"/>
    <property type="project" value="TreeGrafter"/>
</dbReference>
<comment type="cofactor">
    <cofactor evidence="3">
        <name>Fe(2+)</name>
        <dbReference type="ChEBI" id="CHEBI:29033"/>
    </cofactor>
</comment>
<evidence type="ECO:0000313" key="12">
    <source>
        <dbReference type="Proteomes" id="UP000272528"/>
    </source>
</evidence>
<dbReference type="GO" id="GO:0030145">
    <property type="term" value="F:manganese ion binding"/>
    <property type="evidence" value="ECO:0007669"/>
    <property type="project" value="TreeGrafter"/>
</dbReference>
<dbReference type="GO" id="GO:0008198">
    <property type="term" value="F:ferrous iron binding"/>
    <property type="evidence" value="ECO:0007669"/>
    <property type="project" value="TreeGrafter"/>
</dbReference>